<dbReference type="Pfam" id="PF00884">
    <property type="entry name" value="Sulfatase"/>
    <property type="match status" value="1"/>
</dbReference>
<dbReference type="PANTHER" id="PTHR42693:SF53">
    <property type="entry name" value="ENDO-4-O-SULFATASE"/>
    <property type="match status" value="1"/>
</dbReference>
<organism evidence="6 7">
    <name type="scientific">Stieleria varia</name>
    <dbReference type="NCBI Taxonomy" id="2528005"/>
    <lineage>
        <taxon>Bacteria</taxon>
        <taxon>Pseudomonadati</taxon>
        <taxon>Planctomycetota</taxon>
        <taxon>Planctomycetia</taxon>
        <taxon>Pirellulales</taxon>
        <taxon>Pirellulaceae</taxon>
        <taxon>Stieleria</taxon>
    </lineage>
</organism>
<keyword evidence="2 6" id="KW-0378">Hydrolase</keyword>
<feature type="domain" description="Sulfatase N-terminal" evidence="5">
    <location>
        <begin position="27"/>
        <end position="351"/>
    </location>
</feature>
<dbReference type="InterPro" id="IPR017850">
    <property type="entry name" value="Alkaline_phosphatase_core_sf"/>
</dbReference>
<dbReference type="InterPro" id="IPR000917">
    <property type="entry name" value="Sulfatase_N"/>
</dbReference>
<protein>
    <submittedName>
        <fullName evidence="6">Arylsulfatase</fullName>
        <ecNumber evidence="6">3.1.6.1</ecNumber>
    </submittedName>
</protein>
<proteinExistence type="inferred from homology"/>
<sequence precursor="true">MKIILALVSTCFFYGQVQAADSTVGQPNIIVVMADDLGFGDIGAYRALYPGGDAKPDAFRFTPHLDRLAKQGVRCTRAYACSWCAPSRLMLLSGQWANRAEIYDHPWIGKQLRDAGYRTCLVGKSHGVAPTQRVFHNTDAKTAEFSDGLFFNGGARGYYLNAGETFPGRHSLTPFTFTAQGGEHLTDVFTDHADRFIREKTDTPFFLYLAYTAPHEPLQAAPADLRKLFPDRFANMTDDQIRATAGRNAAAEIQHAHYAAMVHGLDRGIGRLMATLEELGLAENTLVMITSDNGAQHGSNFPLSGHKWDDLEGGIRVPFIIWSHAIANSDRPGLVYDGLVSLADIVPTAVTSATGMVYQNETDGIDLLSAIAADSLPTGRQYYWANAEYTMHLSGLDHFSSNPVGERLFQCVLIRDREKVILWNANQSGETGAVYSTTPDVVGDEKASSKLAESTPVAGNYLDARQAKDLLSEMRELVRSSNGGLLPEWNGTPEKLREAAR</sequence>
<accession>A0A5C6B3A0</accession>
<evidence type="ECO:0000313" key="7">
    <source>
        <dbReference type="Proteomes" id="UP000320176"/>
    </source>
</evidence>
<evidence type="ECO:0000256" key="4">
    <source>
        <dbReference type="SAM" id="SignalP"/>
    </source>
</evidence>
<keyword evidence="4" id="KW-0732">Signal</keyword>
<feature type="chain" id="PRO_5022810176" evidence="4">
    <location>
        <begin position="20"/>
        <end position="501"/>
    </location>
</feature>
<comment type="caution">
    <text evidence="6">The sequence shown here is derived from an EMBL/GenBank/DDBJ whole genome shotgun (WGS) entry which is preliminary data.</text>
</comment>
<evidence type="ECO:0000256" key="2">
    <source>
        <dbReference type="ARBA" id="ARBA00022801"/>
    </source>
</evidence>
<dbReference type="GO" id="GO:0004065">
    <property type="term" value="F:arylsulfatase activity"/>
    <property type="evidence" value="ECO:0007669"/>
    <property type="project" value="UniProtKB-EC"/>
</dbReference>
<dbReference type="Proteomes" id="UP000320176">
    <property type="component" value="Unassembled WGS sequence"/>
</dbReference>
<dbReference type="RefSeq" id="WP_197454403.1">
    <property type="nucleotide sequence ID" value="NZ_CP151726.1"/>
</dbReference>
<evidence type="ECO:0000259" key="5">
    <source>
        <dbReference type="Pfam" id="PF00884"/>
    </source>
</evidence>
<evidence type="ECO:0000256" key="1">
    <source>
        <dbReference type="ARBA" id="ARBA00008779"/>
    </source>
</evidence>
<dbReference type="Gene3D" id="3.40.720.10">
    <property type="entry name" value="Alkaline Phosphatase, subunit A"/>
    <property type="match status" value="1"/>
</dbReference>
<dbReference type="PANTHER" id="PTHR42693">
    <property type="entry name" value="ARYLSULFATASE FAMILY MEMBER"/>
    <property type="match status" value="1"/>
</dbReference>
<evidence type="ECO:0000256" key="3">
    <source>
        <dbReference type="SAM" id="MobiDB-lite"/>
    </source>
</evidence>
<comment type="similarity">
    <text evidence="1">Belongs to the sulfatase family.</text>
</comment>
<gene>
    <name evidence="6" type="primary">atsA_17</name>
    <name evidence="6" type="ORF">Pla52n_17080</name>
</gene>
<keyword evidence="7" id="KW-1185">Reference proteome</keyword>
<dbReference type="EC" id="3.1.6.1" evidence="6"/>
<feature type="region of interest" description="Disordered" evidence="3">
    <location>
        <begin position="482"/>
        <end position="501"/>
    </location>
</feature>
<dbReference type="AlphaFoldDB" id="A0A5C6B3A0"/>
<reference evidence="6 7" key="1">
    <citation type="submission" date="2019-02" db="EMBL/GenBank/DDBJ databases">
        <title>Deep-cultivation of Planctomycetes and their phenomic and genomic characterization uncovers novel biology.</title>
        <authorList>
            <person name="Wiegand S."/>
            <person name="Jogler M."/>
            <person name="Boedeker C."/>
            <person name="Pinto D."/>
            <person name="Vollmers J."/>
            <person name="Rivas-Marin E."/>
            <person name="Kohn T."/>
            <person name="Peeters S.H."/>
            <person name="Heuer A."/>
            <person name="Rast P."/>
            <person name="Oberbeckmann S."/>
            <person name="Bunk B."/>
            <person name="Jeske O."/>
            <person name="Meyerdierks A."/>
            <person name="Storesund J.E."/>
            <person name="Kallscheuer N."/>
            <person name="Luecker S."/>
            <person name="Lage O.M."/>
            <person name="Pohl T."/>
            <person name="Merkel B.J."/>
            <person name="Hornburger P."/>
            <person name="Mueller R.-W."/>
            <person name="Bruemmer F."/>
            <person name="Labrenz M."/>
            <person name="Spormann A.M."/>
            <person name="Op Den Camp H."/>
            <person name="Overmann J."/>
            <person name="Amann R."/>
            <person name="Jetten M.S.M."/>
            <person name="Mascher T."/>
            <person name="Medema M.H."/>
            <person name="Devos D.P."/>
            <person name="Kaster A.-K."/>
            <person name="Ovreas L."/>
            <person name="Rohde M."/>
            <person name="Galperin M.Y."/>
            <person name="Jogler C."/>
        </authorList>
    </citation>
    <scope>NUCLEOTIDE SEQUENCE [LARGE SCALE GENOMIC DNA]</scope>
    <source>
        <strain evidence="6 7">Pla52n</strain>
    </source>
</reference>
<dbReference type="SUPFAM" id="SSF53649">
    <property type="entry name" value="Alkaline phosphatase-like"/>
    <property type="match status" value="1"/>
</dbReference>
<dbReference type="EMBL" id="SJPN01000002">
    <property type="protein sequence ID" value="TWU05992.1"/>
    <property type="molecule type" value="Genomic_DNA"/>
</dbReference>
<name>A0A5C6B3A0_9BACT</name>
<dbReference type="InterPro" id="IPR050738">
    <property type="entry name" value="Sulfatase"/>
</dbReference>
<feature type="signal peptide" evidence="4">
    <location>
        <begin position="1"/>
        <end position="19"/>
    </location>
</feature>
<evidence type="ECO:0000313" key="6">
    <source>
        <dbReference type="EMBL" id="TWU05992.1"/>
    </source>
</evidence>